<keyword evidence="2" id="KW-0472">Membrane</keyword>
<proteinExistence type="predicted"/>
<evidence type="ECO:0000313" key="4">
    <source>
        <dbReference type="Proteomes" id="UP000638462"/>
    </source>
</evidence>
<feature type="compositionally biased region" description="Basic and acidic residues" evidence="1">
    <location>
        <begin position="14"/>
        <end position="23"/>
    </location>
</feature>
<feature type="transmembrane region" description="Helical" evidence="2">
    <location>
        <begin position="210"/>
        <end position="237"/>
    </location>
</feature>
<evidence type="ECO:0000313" key="3">
    <source>
        <dbReference type="EMBL" id="GGF03370.1"/>
    </source>
</evidence>
<keyword evidence="2" id="KW-0812">Transmembrane</keyword>
<name>A0ABQ1TUH5_9GAMM</name>
<reference evidence="4" key="1">
    <citation type="journal article" date="2019" name="Int. J. Syst. Evol. Microbiol.">
        <title>The Global Catalogue of Microorganisms (GCM) 10K type strain sequencing project: providing services to taxonomists for standard genome sequencing and annotation.</title>
        <authorList>
            <consortium name="The Broad Institute Genomics Platform"/>
            <consortium name="The Broad Institute Genome Sequencing Center for Infectious Disease"/>
            <person name="Wu L."/>
            <person name="Ma J."/>
        </authorList>
    </citation>
    <scope>NUCLEOTIDE SEQUENCE [LARGE SCALE GENOMIC DNA]</scope>
    <source>
        <strain evidence="4">CGMCC 1.15394</strain>
    </source>
</reference>
<gene>
    <name evidence="3" type="ORF">GCM10008027_30410</name>
</gene>
<keyword evidence="4" id="KW-1185">Reference proteome</keyword>
<dbReference type="RefSeq" id="WP_188730086.1">
    <property type="nucleotide sequence ID" value="NZ_BMIT01000012.1"/>
</dbReference>
<feature type="region of interest" description="Disordered" evidence="1">
    <location>
        <begin position="1"/>
        <end position="31"/>
    </location>
</feature>
<sequence length="284" mass="32938">MDIVSNMESSNDSIHLDEKDHQAESNGQDKLSTNHELVKQWRLNLESIKNDISFELPSEPDNTNESLLAALEALEYLDKKNTLLDENEDFQFTDDGFEAYKAKYHVAFEYLSGLEKFNPNKSPAKFYFFSRTKQLEQRLKMSRWIHSLFHLLVLFIVILTLGEISLLVLQQTQGNLFVKLLLGWFWIESIKSSAHLVSKYKQVASTPFRFSVSLLGIHSVNILLKVITLWVIPFVFILSYNKYWIDDFIIIGLFLSCVINFKLDDEPTEESNKQEITRVESANV</sequence>
<evidence type="ECO:0000256" key="2">
    <source>
        <dbReference type="SAM" id="Phobius"/>
    </source>
</evidence>
<accession>A0ABQ1TUH5</accession>
<dbReference type="Proteomes" id="UP000638462">
    <property type="component" value="Unassembled WGS sequence"/>
</dbReference>
<protein>
    <submittedName>
        <fullName evidence="3">Uncharacterized protein</fullName>
    </submittedName>
</protein>
<feature type="compositionally biased region" description="Polar residues" evidence="1">
    <location>
        <begin position="1"/>
        <end position="13"/>
    </location>
</feature>
<keyword evidence="2" id="KW-1133">Transmembrane helix</keyword>
<dbReference type="EMBL" id="BMIT01000012">
    <property type="protein sequence ID" value="GGF03370.1"/>
    <property type="molecule type" value="Genomic_DNA"/>
</dbReference>
<organism evidence="3 4">
    <name type="scientific">Pseudoalteromonas gelatinilytica</name>
    <dbReference type="NCBI Taxonomy" id="1703256"/>
    <lineage>
        <taxon>Bacteria</taxon>
        <taxon>Pseudomonadati</taxon>
        <taxon>Pseudomonadota</taxon>
        <taxon>Gammaproteobacteria</taxon>
        <taxon>Alteromonadales</taxon>
        <taxon>Pseudoalteromonadaceae</taxon>
        <taxon>Pseudoalteromonas</taxon>
    </lineage>
</organism>
<feature type="transmembrane region" description="Helical" evidence="2">
    <location>
        <begin position="148"/>
        <end position="170"/>
    </location>
</feature>
<evidence type="ECO:0000256" key="1">
    <source>
        <dbReference type="SAM" id="MobiDB-lite"/>
    </source>
</evidence>
<comment type="caution">
    <text evidence="3">The sequence shown here is derived from an EMBL/GenBank/DDBJ whole genome shotgun (WGS) entry which is preliminary data.</text>
</comment>